<keyword evidence="1" id="KW-0805">Transcription regulation</keyword>
<dbReference type="Proteomes" id="UP001595859">
    <property type="component" value="Unassembled WGS sequence"/>
</dbReference>
<dbReference type="InterPro" id="IPR001647">
    <property type="entry name" value="HTH_TetR"/>
</dbReference>
<dbReference type="InterPro" id="IPR009057">
    <property type="entry name" value="Homeodomain-like_sf"/>
</dbReference>
<keyword evidence="3" id="KW-0804">Transcription</keyword>
<evidence type="ECO:0000256" key="1">
    <source>
        <dbReference type="ARBA" id="ARBA00023015"/>
    </source>
</evidence>
<feature type="DNA-binding region" description="H-T-H motif" evidence="4">
    <location>
        <begin position="36"/>
        <end position="55"/>
    </location>
</feature>
<evidence type="ECO:0000313" key="7">
    <source>
        <dbReference type="Proteomes" id="UP001595859"/>
    </source>
</evidence>
<gene>
    <name evidence="6" type="ORF">ACFPCV_27840</name>
</gene>
<dbReference type="PANTHER" id="PTHR30055:SF234">
    <property type="entry name" value="HTH-TYPE TRANSCRIPTIONAL REGULATOR BETI"/>
    <property type="match status" value="1"/>
</dbReference>
<evidence type="ECO:0000256" key="3">
    <source>
        <dbReference type="ARBA" id="ARBA00023163"/>
    </source>
</evidence>
<feature type="domain" description="HTH tetR-type" evidence="5">
    <location>
        <begin position="15"/>
        <end position="73"/>
    </location>
</feature>
<evidence type="ECO:0000259" key="5">
    <source>
        <dbReference type="PROSITE" id="PS50977"/>
    </source>
</evidence>
<dbReference type="PROSITE" id="PS50977">
    <property type="entry name" value="HTH_TETR_2"/>
    <property type="match status" value="1"/>
</dbReference>
<dbReference type="PANTHER" id="PTHR30055">
    <property type="entry name" value="HTH-TYPE TRANSCRIPTIONAL REGULATOR RUTR"/>
    <property type="match status" value="1"/>
</dbReference>
<evidence type="ECO:0000313" key="6">
    <source>
        <dbReference type="EMBL" id="MFC4857327.1"/>
    </source>
</evidence>
<dbReference type="SUPFAM" id="SSF46689">
    <property type="entry name" value="Homeodomain-like"/>
    <property type="match status" value="1"/>
</dbReference>
<organism evidence="6 7">
    <name type="scientific">Actinophytocola glycyrrhizae</name>
    <dbReference type="NCBI Taxonomy" id="2044873"/>
    <lineage>
        <taxon>Bacteria</taxon>
        <taxon>Bacillati</taxon>
        <taxon>Actinomycetota</taxon>
        <taxon>Actinomycetes</taxon>
        <taxon>Pseudonocardiales</taxon>
        <taxon>Pseudonocardiaceae</taxon>
    </lineage>
</organism>
<accession>A0ABV9SA18</accession>
<name>A0ABV9SA18_9PSEU</name>
<sequence length="212" mass="22793">MSADAEPRRLRADAERSTARILAAAEELLAIDATATLERIADAAGLARATVHRRFSSRKALLEALTGLLNERYLRGLDQARVATAPPVAALYRLTELLFELKADNRAIMELTVDPATKTTPLSPEVTAGLELLFRRLREAGEITATDTAWCCAIYLAVVHEAAQLPTNSPMLGEAAGEIGTRTDLTYRTVLAALGGGRPHVDLPEEVPGNDP</sequence>
<evidence type="ECO:0000256" key="2">
    <source>
        <dbReference type="ARBA" id="ARBA00023125"/>
    </source>
</evidence>
<proteinExistence type="predicted"/>
<keyword evidence="7" id="KW-1185">Reference proteome</keyword>
<dbReference type="Pfam" id="PF00440">
    <property type="entry name" value="TetR_N"/>
    <property type="match status" value="1"/>
</dbReference>
<dbReference type="Gene3D" id="1.10.357.10">
    <property type="entry name" value="Tetracycline Repressor, domain 2"/>
    <property type="match status" value="1"/>
</dbReference>
<keyword evidence="2 4" id="KW-0238">DNA-binding</keyword>
<protein>
    <submittedName>
        <fullName evidence="6">TetR/AcrR family transcriptional regulator</fullName>
    </submittedName>
</protein>
<comment type="caution">
    <text evidence="6">The sequence shown here is derived from an EMBL/GenBank/DDBJ whole genome shotgun (WGS) entry which is preliminary data.</text>
</comment>
<evidence type="ECO:0000256" key="4">
    <source>
        <dbReference type="PROSITE-ProRule" id="PRU00335"/>
    </source>
</evidence>
<reference evidence="7" key="1">
    <citation type="journal article" date="2019" name="Int. J. Syst. Evol. Microbiol.">
        <title>The Global Catalogue of Microorganisms (GCM) 10K type strain sequencing project: providing services to taxonomists for standard genome sequencing and annotation.</title>
        <authorList>
            <consortium name="The Broad Institute Genomics Platform"/>
            <consortium name="The Broad Institute Genome Sequencing Center for Infectious Disease"/>
            <person name="Wu L."/>
            <person name="Ma J."/>
        </authorList>
    </citation>
    <scope>NUCLEOTIDE SEQUENCE [LARGE SCALE GENOMIC DNA]</scope>
    <source>
        <strain evidence="7">ZS-22-S1</strain>
    </source>
</reference>
<dbReference type="RefSeq" id="WP_378059312.1">
    <property type="nucleotide sequence ID" value="NZ_JBHSIS010000017.1"/>
</dbReference>
<dbReference type="EMBL" id="JBHSIS010000017">
    <property type="protein sequence ID" value="MFC4857327.1"/>
    <property type="molecule type" value="Genomic_DNA"/>
</dbReference>
<dbReference type="InterPro" id="IPR050109">
    <property type="entry name" value="HTH-type_TetR-like_transc_reg"/>
</dbReference>